<feature type="region of interest" description="Disordered" evidence="1">
    <location>
        <begin position="299"/>
        <end position="360"/>
    </location>
</feature>
<evidence type="ECO:0000256" key="1">
    <source>
        <dbReference type="SAM" id="MobiDB-lite"/>
    </source>
</evidence>
<feature type="compositionally biased region" description="Basic and acidic residues" evidence="1">
    <location>
        <begin position="333"/>
        <end position="360"/>
    </location>
</feature>
<gene>
    <name evidence="2" type="ORF">EV197_2643</name>
</gene>
<dbReference type="OrthoDB" id="1488184at2"/>
<name>A0A4Q7NYU3_9FLAO</name>
<keyword evidence="3" id="KW-1185">Reference proteome</keyword>
<dbReference type="RefSeq" id="WP_130287185.1">
    <property type="nucleotide sequence ID" value="NZ_SGXE01000003.1"/>
</dbReference>
<dbReference type="Pfam" id="PF19268">
    <property type="entry name" value="CIS_TMP"/>
    <property type="match status" value="1"/>
</dbReference>
<dbReference type="InterPro" id="IPR045538">
    <property type="entry name" value="CIS_TMP"/>
</dbReference>
<protein>
    <submittedName>
        <fullName evidence="2">Uncharacterized protein</fullName>
    </submittedName>
</protein>
<dbReference type="AlphaFoldDB" id="A0A4Q7NYU3"/>
<comment type="caution">
    <text evidence="2">The sequence shown here is derived from an EMBL/GenBank/DDBJ whole genome shotgun (WGS) entry which is preliminary data.</text>
</comment>
<feature type="compositionally biased region" description="Polar residues" evidence="1">
    <location>
        <begin position="299"/>
        <end position="309"/>
    </location>
</feature>
<dbReference type="EMBL" id="SGXE01000003">
    <property type="protein sequence ID" value="RZS92505.1"/>
    <property type="molecule type" value="Genomic_DNA"/>
</dbReference>
<sequence length="550" mass="63483">MNSSSTHIINKVFVEVNTSSKDKAYYLKDNLSNFIKFTLLPELQQYFDELTEGEAGRIIQIDNLTIDIPLGNKEDLKELKPLILNKVVAKVDELKESALSGVQDNSIKINKLQDRILDKWIYFLQNGTTAWWDISNKDAILFEKDVIDHLSVGEGLDKLSSVLQEEQAVIRLIKQFDDAFISSVFEILHHKNIIECASKEDKLILVKKLTKAIASFKNPNRTNFWRLPFKIFFPTSSPKAFSSLLLDFIYELPKITGSNPSKELLEQFIVAKLQQQTELELLFSLESVVNDFENLARTNNPLSQSFPNDTNEENLKDTDQTEVNQKMNINKSDQLKSKSSQDDQSSKPTEDKNTVINRDLKVNSAPQNKVVDTFRTSSEDFKFSLIDQEHYIDNAGLILTHPFLAQLLLNCNLINDQNEIIDKEKAVHLLHYVATGKQQQPENLMVFEKFLCNLPINQPINRFVVLEDKVKYQVEDMLKSLLSHWSVLKNSSIELLQNEFLQRPGKLKVDQDRPQIIIERKTQDILLDKISWNISIIKLKWKDKLLFVDW</sequence>
<accession>A0A4Q7NYU3</accession>
<feature type="compositionally biased region" description="Polar residues" evidence="1">
    <location>
        <begin position="321"/>
        <end position="330"/>
    </location>
</feature>
<evidence type="ECO:0000313" key="2">
    <source>
        <dbReference type="EMBL" id="RZS92505.1"/>
    </source>
</evidence>
<proteinExistence type="predicted"/>
<organism evidence="2 3">
    <name type="scientific">Aquimarina brevivitae</name>
    <dbReference type="NCBI Taxonomy" id="323412"/>
    <lineage>
        <taxon>Bacteria</taxon>
        <taxon>Pseudomonadati</taxon>
        <taxon>Bacteroidota</taxon>
        <taxon>Flavobacteriia</taxon>
        <taxon>Flavobacteriales</taxon>
        <taxon>Flavobacteriaceae</taxon>
        <taxon>Aquimarina</taxon>
    </lineage>
</organism>
<reference evidence="2 3" key="1">
    <citation type="submission" date="2019-02" db="EMBL/GenBank/DDBJ databases">
        <title>Genomic Encyclopedia of Type Strains, Phase IV (KMG-IV): sequencing the most valuable type-strain genomes for metagenomic binning, comparative biology and taxonomic classification.</title>
        <authorList>
            <person name="Goeker M."/>
        </authorList>
    </citation>
    <scope>NUCLEOTIDE SEQUENCE [LARGE SCALE GENOMIC DNA]</scope>
    <source>
        <strain evidence="2 3">DSM 17196</strain>
    </source>
</reference>
<evidence type="ECO:0000313" key="3">
    <source>
        <dbReference type="Proteomes" id="UP000292262"/>
    </source>
</evidence>
<dbReference type="Proteomes" id="UP000292262">
    <property type="component" value="Unassembled WGS sequence"/>
</dbReference>